<dbReference type="EMBL" id="JARPUR010000001">
    <property type="protein sequence ID" value="KAK4884036.1"/>
    <property type="molecule type" value="Genomic_DNA"/>
</dbReference>
<evidence type="ECO:0000256" key="1">
    <source>
        <dbReference type="SAM" id="Phobius"/>
    </source>
</evidence>
<dbReference type="AlphaFoldDB" id="A0AAN7PJY1"/>
<feature type="transmembrane region" description="Helical" evidence="1">
    <location>
        <begin position="6"/>
        <end position="24"/>
    </location>
</feature>
<accession>A0AAN7PJY1</accession>
<keyword evidence="1" id="KW-1133">Transmembrane helix</keyword>
<sequence>MQYLLGYLLLGILILSTLITLCYCKFFTRVPLSKLSTSPLVPSKQYDLYVSIPTCHFPNVLASLPKQDQIEIGYKNILELSKLNSVKLNSNIQSLVKRSQSSISILYDMPYLYGYLFLGILILSFLITVGYCHCYCKFFPCVSLSELPRTLLIPKTQNDFSSSIPTCHYPNPLVSLPQKPKSFYI</sequence>
<keyword evidence="1" id="KW-0472">Membrane</keyword>
<gene>
    <name evidence="2" type="ORF">RN001_000307</name>
</gene>
<evidence type="ECO:0000313" key="2">
    <source>
        <dbReference type="EMBL" id="KAK4884036.1"/>
    </source>
</evidence>
<name>A0AAN7PJY1_9COLE</name>
<comment type="caution">
    <text evidence="2">The sequence shown here is derived from an EMBL/GenBank/DDBJ whole genome shotgun (WGS) entry which is preliminary data.</text>
</comment>
<feature type="transmembrane region" description="Helical" evidence="1">
    <location>
        <begin position="112"/>
        <end position="131"/>
    </location>
</feature>
<evidence type="ECO:0000313" key="3">
    <source>
        <dbReference type="Proteomes" id="UP001353858"/>
    </source>
</evidence>
<keyword evidence="3" id="KW-1185">Reference proteome</keyword>
<dbReference type="Proteomes" id="UP001353858">
    <property type="component" value="Unassembled WGS sequence"/>
</dbReference>
<reference evidence="3" key="1">
    <citation type="submission" date="2023-01" db="EMBL/GenBank/DDBJ databases">
        <title>Key to firefly adult light organ development and bioluminescence: homeobox transcription factors regulate luciferase expression and transportation to peroxisome.</title>
        <authorList>
            <person name="Fu X."/>
        </authorList>
    </citation>
    <scope>NUCLEOTIDE SEQUENCE [LARGE SCALE GENOMIC DNA]</scope>
</reference>
<proteinExistence type="predicted"/>
<keyword evidence="1" id="KW-0812">Transmembrane</keyword>
<protein>
    <submittedName>
        <fullName evidence="2">Uncharacterized protein</fullName>
    </submittedName>
</protein>
<organism evidence="2 3">
    <name type="scientific">Aquatica leii</name>
    <dbReference type="NCBI Taxonomy" id="1421715"/>
    <lineage>
        <taxon>Eukaryota</taxon>
        <taxon>Metazoa</taxon>
        <taxon>Ecdysozoa</taxon>
        <taxon>Arthropoda</taxon>
        <taxon>Hexapoda</taxon>
        <taxon>Insecta</taxon>
        <taxon>Pterygota</taxon>
        <taxon>Neoptera</taxon>
        <taxon>Endopterygota</taxon>
        <taxon>Coleoptera</taxon>
        <taxon>Polyphaga</taxon>
        <taxon>Elateriformia</taxon>
        <taxon>Elateroidea</taxon>
        <taxon>Lampyridae</taxon>
        <taxon>Luciolinae</taxon>
        <taxon>Aquatica</taxon>
    </lineage>
</organism>